<dbReference type="NCBIfam" id="NF005734">
    <property type="entry name" value="PRK07559.1"/>
    <property type="match status" value="1"/>
</dbReference>
<evidence type="ECO:0000259" key="2">
    <source>
        <dbReference type="Pfam" id="PF06559"/>
    </source>
</evidence>
<feature type="region of interest" description="Disordered" evidence="1">
    <location>
        <begin position="1"/>
        <end position="23"/>
    </location>
</feature>
<protein>
    <submittedName>
        <fullName evidence="4">dCTP deaminase</fullName>
    </submittedName>
</protein>
<proteinExistence type="predicted"/>
<sequence>MNFDTPSDLIQPGEGGRGQWAKPTTGVLPYQEIERMIADGQIRGAVAVDPSQIQPASLDLRLGPKAYRVRASFLPGQGGTVMEKIDQLDGRPELDLTGGAALERGCVYVIELLESLNLPHDVEALANPKSSTGRLDILTRLITDGGTAFDRIDKGYKGRLFLEVVPLSFSVVVSQGSRLNQLRFQRGASTLSAKEVRERHALGHFAKVADGDTLIPPRDTLVPFSIDLQGGGKGAIVGYKARKNARKIDVDKPRAYPVAEFWEPLLWDQGRLILEKDEFYILATREEVAVPPDLAAEMLPFDSQSGEFRVHYAGFFDPGFGWVDGKAQGSRAVLEVRSYGVPFTLEHGQIVGWLDYRRIANGQTDMVYGEAIKSNYQGQGIALAKHFIPDSAG</sequence>
<dbReference type="Pfam" id="PF06559">
    <property type="entry name" value="DCD_N"/>
    <property type="match status" value="1"/>
</dbReference>
<dbReference type="Proteomes" id="UP000198615">
    <property type="component" value="Unassembled WGS sequence"/>
</dbReference>
<keyword evidence="5" id="KW-1185">Reference proteome</keyword>
<evidence type="ECO:0000313" key="4">
    <source>
        <dbReference type="EMBL" id="SDF16177.1"/>
    </source>
</evidence>
<dbReference type="GO" id="GO:0009394">
    <property type="term" value="P:2'-deoxyribonucleotide metabolic process"/>
    <property type="evidence" value="ECO:0007669"/>
    <property type="project" value="InterPro"/>
</dbReference>
<dbReference type="PANTHER" id="PTHR42680:SF3">
    <property type="entry name" value="DCTP DEAMINASE"/>
    <property type="match status" value="1"/>
</dbReference>
<evidence type="ECO:0000259" key="3">
    <source>
        <dbReference type="Pfam" id="PF22569"/>
    </source>
</evidence>
<feature type="domain" description="2'-deoxycytidine 5'-triphosphate deaminase N-terminal" evidence="2">
    <location>
        <begin position="25"/>
        <end position="187"/>
    </location>
</feature>
<dbReference type="Gene3D" id="2.70.40.10">
    <property type="match status" value="2"/>
</dbReference>
<gene>
    <name evidence="4" type="ORF">SAMN05660686_00515</name>
</gene>
<comment type="caution">
    <text evidence="4">The sequence shown here is derived from an EMBL/GenBank/DDBJ whole genome shotgun (WGS) entry which is preliminary data.</text>
</comment>
<organism evidence="4 5">
    <name type="scientific">Thalassobaculum litoreum DSM 18839</name>
    <dbReference type="NCBI Taxonomy" id="1123362"/>
    <lineage>
        <taxon>Bacteria</taxon>
        <taxon>Pseudomonadati</taxon>
        <taxon>Pseudomonadota</taxon>
        <taxon>Alphaproteobacteria</taxon>
        <taxon>Rhodospirillales</taxon>
        <taxon>Thalassobaculaceae</taxon>
        <taxon>Thalassobaculum</taxon>
    </lineage>
</organism>
<dbReference type="GO" id="GO:0015949">
    <property type="term" value="P:nucleobase-containing small molecule interconversion"/>
    <property type="evidence" value="ECO:0007669"/>
    <property type="project" value="TreeGrafter"/>
</dbReference>
<feature type="domain" description="2'-deoxycytidine 5'-triphosphate deaminase C-terminal" evidence="3">
    <location>
        <begin position="219"/>
        <end position="387"/>
    </location>
</feature>
<accession>A0A8G2F1H4</accession>
<dbReference type="RefSeq" id="WP_093147900.1">
    <property type="nucleotide sequence ID" value="NZ_FNBW01000001.1"/>
</dbReference>
<evidence type="ECO:0000313" key="5">
    <source>
        <dbReference type="Proteomes" id="UP000198615"/>
    </source>
</evidence>
<dbReference type="OrthoDB" id="9807211at2"/>
<reference evidence="4 5" key="1">
    <citation type="submission" date="2016-10" db="EMBL/GenBank/DDBJ databases">
        <authorList>
            <person name="Varghese N."/>
            <person name="Submissions S."/>
        </authorList>
    </citation>
    <scope>NUCLEOTIDE SEQUENCE [LARGE SCALE GENOMIC DNA]</scope>
    <source>
        <strain evidence="4 5">DSM 18839</strain>
    </source>
</reference>
<dbReference type="InterPro" id="IPR010550">
    <property type="entry name" value="DCD_N"/>
</dbReference>
<evidence type="ECO:0000256" key="1">
    <source>
        <dbReference type="SAM" id="MobiDB-lite"/>
    </source>
</evidence>
<dbReference type="EMBL" id="FNBW01000001">
    <property type="protein sequence ID" value="SDF16177.1"/>
    <property type="molecule type" value="Genomic_DNA"/>
</dbReference>
<dbReference type="InterPro" id="IPR036157">
    <property type="entry name" value="dUTPase-like_sf"/>
</dbReference>
<dbReference type="InterPro" id="IPR053811">
    <property type="entry name" value="DCD_C"/>
</dbReference>
<dbReference type="SUPFAM" id="SSF51283">
    <property type="entry name" value="dUTPase-like"/>
    <property type="match status" value="2"/>
</dbReference>
<dbReference type="GO" id="GO:0008829">
    <property type="term" value="F:dCTP deaminase activity"/>
    <property type="evidence" value="ECO:0007669"/>
    <property type="project" value="InterPro"/>
</dbReference>
<dbReference type="Pfam" id="PF22569">
    <property type="entry name" value="DCD_C"/>
    <property type="match status" value="1"/>
</dbReference>
<name>A0A8G2F1H4_9PROT</name>
<dbReference type="PANTHER" id="PTHR42680">
    <property type="entry name" value="DCTP DEAMINASE"/>
    <property type="match status" value="1"/>
</dbReference>
<dbReference type="AlphaFoldDB" id="A0A8G2F1H4"/>